<dbReference type="RefSeq" id="WP_186347306.1">
    <property type="nucleotide sequence ID" value="NZ_BMMR01000001.1"/>
</dbReference>
<feature type="transmembrane region" description="Helical" evidence="1">
    <location>
        <begin position="115"/>
        <end position="132"/>
    </location>
</feature>
<feature type="transmembrane region" description="Helical" evidence="1">
    <location>
        <begin position="37"/>
        <end position="59"/>
    </location>
</feature>
<keyword evidence="1" id="KW-1133">Transmembrane helix</keyword>
<evidence type="ECO:0000313" key="3">
    <source>
        <dbReference type="EMBL" id="MBC2962116.1"/>
    </source>
</evidence>
<comment type="caution">
    <text evidence="3">The sequence shown here is derived from an EMBL/GenBank/DDBJ whole genome shotgun (WGS) entry which is preliminary data.</text>
</comment>
<keyword evidence="1" id="KW-0812">Transmembrane</keyword>
<keyword evidence="3" id="KW-0482">Metalloprotease</keyword>
<keyword evidence="3" id="KW-0645">Protease</keyword>
<feature type="transmembrane region" description="Helical" evidence="1">
    <location>
        <begin position="80"/>
        <end position="103"/>
    </location>
</feature>
<proteinExistence type="predicted"/>
<dbReference type="PANTHER" id="PTHR39430">
    <property type="entry name" value="MEMBRANE-ASSOCIATED PROTEASE-RELATED"/>
    <property type="match status" value="1"/>
</dbReference>
<name>A0ABR6UCD9_9ACTN</name>
<reference evidence="3 4" key="1">
    <citation type="submission" date="2020-08" db="EMBL/GenBank/DDBJ databases">
        <title>novel species in genus Nocardioides.</title>
        <authorList>
            <person name="Zhang G."/>
        </authorList>
    </citation>
    <scope>NUCLEOTIDE SEQUENCE [LARGE SCALE GENOMIC DNA]</scope>
    <source>
        <strain evidence="3 4">SC8A-24</strain>
    </source>
</reference>
<keyword evidence="4" id="KW-1185">Reference proteome</keyword>
<dbReference type="InterPro" id="IPR003675">
    <property type="entry name" value="Rce1/LyrA-like_dom"/>
</dbReference>
<feature type="domain" description="CAAX prenyl protease 2/Lysostaphin resistance protein A-like" evidence="2">
    <location>
        <begin position="119"/>
        <end position="210"/>
    </location>
</feature>
<sequence length="264" mass="27321">MSSVLVRIAVLLGATLAALHLLSRAVGDAEPTAVSTLVARAAGGLAVSAVVLVVVLVLTHVERRRLRDVGLGAAADGWRLFLLGAAAWLLPAAGAFGVLALLGAPLTVTAPADRFWTVLTLLLLAVLLSEAVPEELAFRGHLTAVLSERLRGWAVVAVQTALFTAAVLVLRGGLGLLDLSLFVAMGAVLGYLRMTTGSVWTTFGFHVAFQTGSQLVLTHDVVELDGSADLAVLALGAVPFTVAVLVLPALGPARRRAARPRPTD</sequence>
<evidence type="ECO:0000256" key="1">
    <source>
        <dbReference type="SAM" id="Phobius"/>
    </source>
</evidence>
<protein>
    <submittedName>
        <fullName evidence="3">CPBP family intramembrane metalloprotease</fullName>
    </submittedName>
</protein>
<feature type="transmembrane region" description="Helical" evidence="1">
    <location>
        <begin position="230"/>
        <end position="251"/>
    </location>
</feature>
<evidence type="ECO:0000259" key="2">
    <source>
        <dbReference type="Pfam" id="PF02517"/>
    </source>
</evidence>
<organism evidence="3 4">
    <name type="scientific">Nocardioides deserti</name>
    <dbReference type="NCBI Taxonomy" id="1588644"/>
    <lineage>
        <taxon>Bacteria</taxon>
        <taxon>Bacillati</taxon>
        <taxon>Actinomycetota</taxon>
        <taxon>Actinomycetes</taxon>
        <taxon>Propionibacteriales</taxon>
        <taxon>Nocardioidaceae</taxon>
        <taxon>Nocardioides</taxon>
    </lineage>
</organism>
<keyword evidence="3" id="KW-0378">Hydrolase</keyword>
<dbReference type="Proteomes" id="UP000604001">
    <property type="component" value="Unassembled WGS sequence"/>
</dbReference>
<accession>A0ABR6UCD9</accession>
<dbReference type="EMBL" id="JACMYC010000016">
    <property type="protein sequence ID" value="MBC2962116.1"/>
    <property type="molecule type" value="Genomic_DNA"/>
</dbReference>
<gene>
    <name evidence="3" type="ORF">H7344_17630</name>
</gene>
<keyword evidence="1" id="KW-0472">Membrane</keyword>
<dbReference type="Pfam" id="PF02517">
    <property type="entry name" value="Rce1-like"/>
    <property type="match status" value="1"/>
</dbReference>
<dbReference type="GO" id="GO:0008237">
    <property type="term" value="F:metallopeptidase activity"/>
    <property type="evidence" value="ECO:0007669"/>
    <property type="project" value="UniProtKB-KW"/>
</dbReference>
<dbReference type="PANTHER" id="PTHR39430:SF1">
    <property type="entry name" value="PROTEASE"/>
    <property type="match status" value="1"/>
</dbReference>
<feature type="transmembrane region" description="Helical" evidence="1">
    <location>
        <begin position="152"/>
        <end position="170"/>
    </location>
</feature>
<evidence type="ECO:0000313" key="4">
    <source>
        <dbReference type="Proteomes" id="UP000604001"/>
    </source>
</evidence>